<dbReference type="PANTHER" id="PTHR31616">
    <property type="entry name" value="TREHALASE"/>
    <property type="match status" value="1"/>
</dbReference>
<evidence type="ECO:0000259" key="1">
    <source>
        <dbReference type="Pfam" id="PF00723"/>
    </source>
</evidence>
<protein>
    <submittedName>
        <fullName evidence="3">Glycoside hydrolase family 15 protein</fullName>
    </submittedName>
</protein>
<dbReference type="InterPro" id="IPR008928">
    <property type="entry name" value="6-hairpin_glycosidase_sf"/>
</dbReference>
<dbReference type="GO" id="GO:0016787">
    <property type="term" value="F:hydrolase activity"/>
    <property type="evidence" value="ECO:0007669"/>
    <property type="project" value="UniProtKB-KW"/>
</dbReference>
<accession>A0ABT2FY24</accession>
<keyword evidence="3" id="KW-0378">Hydrolase</keyword>
<dbReference type="InterPro" id="IPR045582">
    <property type="entry name" value="Trehalase-like_N"/>
</dbReference>
<dbReference type="Proteomes" id="UP001205965">
    <property type="component" value="Unassembled WGS sequence"/>
</dbReference>
<dbReference type="InterPro" id="IPR011613">
    <property type="entry name" value="GH15-like"/>
</dbReference>
<reference evidence="3 4" key="1">
    <citation type="submission" date="2022-08" db="EMBL/GenBank/DDBJ databases">
        <title>YIM 101645 draft genome.</title>
        <authorList>
            <person name="Chen X."/>
        </authorList>
    </citation>
    <scope>NUCLEOTIDE SEQUENCE [LARGE SCALE GENOMIC DNA]</scope>
    <source>
        <strain evidence="3 4">YIM 101645</strain>
    </source>
</reference>
<dbReference type="Pfam" id="PF19291">
    <property type="entry name" value="TREH_N"/>
    <property type="match status" value="1"/>
</dbReference>
<dbReference type="Gene3D" id="1.50.10.10">
    <property type="match status" value="1"/>
</dbReference>
<dbReference type="RefSeq" id="WP_259428211.1">
    <property type="nucleotide sequence ID" value="NZ_JANWTC010000008.1"/>
</dbReference>
<evidence type="ECO:0000259" key="2">
    <source>
        <dbReference type="Pfam" id="PF19291"/>
    </source>
</evidence>
<dbReference type="InterPro" id="IPR012341">
    <property type="entry name" value="6hp_glycosidase-like_sf"/>
</dbReference>
<comment type="caution">
    <text evidence="3">The sequence shown here is derived from an EMBL/GenBank/DDBJ whole genome shotgun (WGS) entry which is preliminary data.</text>
</comment>
<dbReference type="Pfam" id="PF00723">
    <property type="entry name" value="Glyco_hydro_15"/>
    <property type="match status" value="1"/>
</dbReference>
<dbReference type="SUPFAM" id="SSF48208">
    <property type="entry name" value="Six-hairpin glycosidases"/>
    <property type="match status" value="1"/>
</dbReference>
<evidence type="ECO:0000313" key="4">
    <source>
        <dbReference type="Proteomes" id="UP001205965"/>
    </source>
</evidence>
<feature type="domain" description="GH15-like" evidence="1">
    <location>
        <begin position="240"/>
        <end position="537"/>
    </location>
</feature>
<feature type="domain" description="Trehalase-like N-terminal" evidence="2">
    <location>
        <begin position="18"/>
        <end position="156"/>
    </location>
</feature>
<organism evidence="3 4">
    <name type="scientific">Corynebacterium lemuris</name>
    <dbReference type="NCBI Taxonomy" id="1859292"/>
    <lineage>
        <taxon>Bacteria</taxon>
        <taxon>Bacillati</taxon>
        <taxon>Actinomycetota</taxon>
        <taxon>Actinomycetes</taxon>
        <taxon>Mycobacteriales</taxon>
        <taxon>Corynebacteriaceae</taxon>
        <taxon>Corynebacterium</taxon>
    </lineage>
</organism>
<dbReference type="PANTHER" id="PTHR31616:SF0">
    <property type="entry name" value="GLUCAN 1,4-ALPHA-GLUCOSIDASE"/>
    <property type="match status" value="1"/>
</dbReference>
<name>A0ABT2FY24_9CORY</name>
<sequence>MAAAVTDPHQPLSFELLEGYAAIGDTRTVALIGSRGQVDWLPLPDLNTDPLLARVLDETGGGTFLLEPAVPYSMTRRYLPGTNVLETTYTTQTGTAVVTDSLNLGVAGRLPWCELARRIDAVDGEVEFTWHIQPGTLLGEVSPWMEQTDRGLLIRCGDVNAAVIGSGHHPGPVEERAEHVQVAGRFTARDGSRHLVALVGTYDEPLRLPDADLIDQGIDRTVEAWQRWSEVFSLEGPWSEVIQRSALAMKLLTHSPTGSIVAAATAGLPETETGGKNWDYRFAWVRDLSYSVTALARFGLREETQAALSWLTRMIRQSGPGVDVFYDLSGEAVTATRTRPVPGWRGIGPVVTGNDAQGQLQLGVYADVFGICRAYVTAGNQLDAGTAGLLEQLADRICDLWRHRDHGMWELPDTQHYTSSKMACWQVFRDAVDLSERGQISGNVRRWRAERDKVRTWIAEHGWDEEVGAYVMYPGSRKLDVSVLLHTQSGFDRGERMSRTIDALEEHLGADDLLYRYTGMEEEEKTFVACSFWRVASLVHVGRVDEAEERMARLVHHTNDVGLLSEMIDADDGSFWGNLPQALSHLALIEAALALREAGESGRSGTRVSS</sequence>
<dbReference type="EMBL" id="JANWTC010000008">
    <property type="protein sequence ID" value="MCS5480148.1"/>
    <property type="molecule type" value="Genomic_DNA"/>
</dbReference>
<proteinExistence type="predicted"/>
<keyword evidence="4" id="KW-1185">Reference proteome</keyword>
<evidence type="ECO:0000313" key="3">
    <source>
        <dbReference type="EMBL" id="MCS5480148.1"/>
    </source>
</evidence>
<gene>
    <name evidence="3" type="ORF">NYP18_10830</name>
</gene>